<dbReference type="Gramene" id="Kaladp0053s0146.1.v1.1">
    <property type="protein sequence ID" value="Kaladp0053s0146.1.v1.1"/>
    <property type="gene ID" value="Kaladp0053s0146.v1.1"/>
</dbReference>
<reference evidence="13" key="1">
    <citation type="submission" date="2021-01" db="UniProtKB">
        <authorList>
            <consortium name="EnsemblPlants"/>
        </authorList>
    </citation>
    <scope>IDENTIFICATION</scope>
</reference>
<feature type="compositionally biased region" description="Acidic residues" evidence="11">
    <location>
        <begin position="39"/>
        <end position="49"/>
    </location>
</feature>
<keyword evidence="7" id="KW-0862">Zinc</keyword>
<evidence type="ECO:0000256" key="11">
    <source>
        <dbReference type="SAM" id="MobiDB-lite"/>
    </source>
</evidence>
<dbReference type="InterPro" id="IPR001607">
    <property type="entry name" value="Znf_UBP"/>
</dbReference>
<keyword evidence="4" id="KW-0479">Metal-binding</keyword>
<evidence type="ECO:0000256" key="5">
    <source>
        <dbReference type="ARBA" id="ARBA00022728"/>
    </source>
</evidence>
<dbReference type="PROSITE" id="PS50271">
    <property type="entry name" value="ZF_UBP"/>
    <property type="match status" value="1"/>
</dbReference>
<keyword evidence="9" id="KW-0539">Nucleus</keyword>
<evidence type="ECO:0000256" key="7">
    <source>
        <dbReference type="ARBA" id="ARBA00022833"/>
    </source>
</evidence>
<evidence type="ECO:0000256" key="4">
    <source>
        <dbReference type="ARBA" id="ARBA00022723"/>
    </source>
</evidence>
<keyword evidence="5" id="KW-0747">Spliceosome</keyword>
<dbReference type="InterPro" id="IPR013083">
    <property type="entry name" value="Znf_RING/FYVE/PHD"/>
</dbReference>
<evidence type="ECO:0000256" key="8">
    <source>
        <dbReference type="ARBA" id="ARBA00023187"/>
    </source>
</evidence>
<keyword evidence="14" id="KW-1185">Reference proteome</keyword>
<evidence type="ECO:0000256" key="3">
    <source>
        <dbReference type="ARBA" id="ARBA00022664"/>
    </source>
</evidence>
<feature type="compositionally biased region" description="Basic and acidic residues" evidence="11">
    <location>
        <begin position="50"/>
        <end position="63"/>
    </location>
</feature>
<dbReference type="FunFam" id="3.30.40.10:FF:000068">
    <property type="entry name" value="U4/U6.U5 tri-snRNP-associated protein 2"/>
    <property type="match status" value="1"/>
</dbReference>
<feature type="domain" description="UBP-type" evidence="12">
    <location>
        <begin position="94"/>
        <end position="189"/>
    </location>
</feature>
<proteinExistence type="inferred from homology"/>
<keyword evidence="3" id="KW-0507">mRNA processing</keyword>
<evidence type="ECO:0000313" key="13">
    <source>
        <dbReference type="EnsemblPlants" id="Kaladp0053s0146.1.v1.1"/>
    </source>
</evidence>
<keyword evidence="8" id="KW-0508">mRNA splicing</keyword>
<dbReference type="Pfam" id="PF02148">
    <property type="entry name" value="zf-UBP"/>
    <property type="match status" value="1"/>
</dbReference>
<protein>
    <recommendedName>
        <fullName evidence="12">UBP-type domain-containing protein</fullName>
    </recommendedName>
</protein>
<dbReference type="SMART" id="SM00290">
    <property type="entry name" value="ZnF_UBP"/>
    <property type="match status" value="1"/>
</dbReference>
<dbReference type="GO" id="GO:0006397">
    <property type="term" value="P:mRNA processing"/>
    <property type="evidence" value="ECO:0007669"/>
    <property type="project" value="UniProtKB-KW"/>
</dbReference>
<evidence type="ECO:0000256" key="2">
    <source>
        <dbReference type="ARBA" id="ARBA00009085"/>
    </source>
</evidence>
<evidence type="ECO:0000259" key="12">
    <source>
        <dbReference type="PROSITE" id="PS50271"/>
    </source>
</evidence>
<dbReference type="SUPFAM" id="SSF57850">
    <property type="entry name" value="RING/U-box"/>
    <property type="match status" value="1"/>
</dbReference>
<dbReference type="GO" id="GO:0005681">
    <property type="term" value="C:spliceosomal complex"/>
    <property type="evidence" value="ECO:0007669"/>
    <property type="project" value="UniProtKB-KW"/>
</dbReference>
<evidence type="ECO:0000256" key="10">
    <source>
        <dbReference type="PROSITE-ProRule" id="PRU00502"/>
    </source>
</evidence>
<keyword evidence="6 10" id="KW-0863">Zinc-finger</keyword>
<dbReference type="GO" id="GO:0008380">
    <property type="term" value="P:RNA splicing"/>
    <property type="evidence" value="ECO:0007669"/>
    <property type="project" value="UniProtKB-KW"/>
</dbReference>
<evidence type="ECO:0000256" key="1">
    <source>
        <dbReference type="ARBA" id="ARBA00004123"/>
    </source>
</evidence>
<comment type="similarity">
    <text evidence="2">Belongs to the peptidase C19 family.</text>
</comment>
<feature type="compositionally biased region" description="Acidic residues" evidence="11">
    <location>
        <begin position="64"/>
        <end position="76"/>
    </location>
</feature>
<evidence type="ECO:0000256" key="6">
    <source>
        <dbReference type="ARBA" id="ARBA00022771"/>
    </source>
</evidence>
<dbReference type="GO" id="GO:0008270">
    <property type="term" value="F:zinc ion binding"/>
    <property type="evidence" value="ECO:0007669"/>
    <property type="project" value="UniProtKB-KW"/>
</dbReference>
<dbReference type="Proteomes" id="UP000594263">
    <property type="component" value="Unplaced"/>
</dbReference>
<dbReference type="Gene3D" id="3.30.40.10">
    <property type="entry name" value="Zinc/RING finger domain, C3HC4 (zinc finger)"/>
    <property type="match status" value="1"/>
</dbReference>
<sequence>MKTKRDDIGAEDEEHLKPKSKLQRVVEDVNPLLPLASYNDDDDDDAEDDEAKRLEQNGKIDTKAEEDESSDDDDELLGQKFNQSINRRQVEIRRDCPYLDTVNRQLLDFDFEKFCSVSLSNLNVYACLVCGKYFQGRGLKSHAYTHSLEAGHHVFINLKTEKVYCLPDGYEINDPSLDDIRHVLNPRFQ</sequence>
<dbReference type="AlphaFoldDB" id="A0A7N0U2W4"/>
<comment type="subcellular location">
    <subcellularLocation>
        <location evidence="1">Nucleus</location>
    </subcellularLocation>
</comment>
<organism evidence="13 14">
    <name type="scientific">Kalanchoe fedtschenkoi</name>
    <name type="common">Lavender scallops</name>
    <name type="synonym">South American air plant</name>
    <dbReference type="NCBI Taxonomy" id="63787"/>
    <lineage>
        <taxon>Eukaryota</taxon>
        <taxon>Viridiplantae</taxon>
        <taxon>Streptophyta</taxon>
        <taxon>Embryophyta</taxon>
        <taxon>Tracheophyta</taxon>
        <taxon>Spermatophyta</taxon>
        <taxon>Magnoliopsida</taxon>
        <taxon>eudicotyledons</taxon>
        <taxon>Gunneridae</taxon>
        <taxon>Pentapetalae</taxon>
        <taxon>Saxifragales</taxon>
        <taxon>Crassulaceae</taxon>
        <taxon>Kalanchoe</taxon>
    </lineage>
</organism>
<evidence type="ECO:0000256" key="9">
    <source>
        <dbReference type="ARBA" id="ARBA00023242"/>
    </source>
</evidence>
<evidence type="ECO:0000313" key="14">
    <source>
        <dbReference type="Proteomes" id="UP000594263"/>
    </source>
</evidence>
<accession>A0A7N0U2W4</accession>
<name>A0A7N0U2W4_KALFE</name>
<dbReference type="EnsemblPlants" id="Kaladp0053s0146.1.v1.1">
    <property type="protein sequence ID" value="Kaladp0053s0146.1.v1.1"/>
    <property type="gene ID" value="Kaladp0053s0146.v1.1"/>
</dbReference>
<feature type="region of interest" description="Disordered" evidence="11">
    <location>
        <begin position="1"/>
        <end position="76"/>
    </location>
</feature>